<dbReference type="SUPFAM" id="SSF50978">
    <property type="entry name" value="WD40 repeat-like"/>
    <property type="match status" value="1"/>
</dbReference>
<dbReference type="PROSITE" id="PS50294">
    <property type="entry name" value="WD_REPEATS_REGION"/>
    <property type="match status" value="3"/>
</dbReference>
<evidence type="ECO:0000256" key="1">
    <source>
        <dbReference type="ARBA" id="ARBA00022574"/>
    </source>
</evidence>
<dbReference type="InterPro" id="IPR036322">
    <property type="entry name" value="WD40_repeat_dom_sf"/>
</dbReference>
<feature type="repeat" description="WD" evidence="3">
    <location>
        <begin position="1"/>
        <end position="41"/>
    </location>
</feature>
<dbReference type="PROSITE" id="PS50082">
    <property type="entry name" value="WD_REPEATS_2"/>
    <property type="match status" value="4"/>
</dbReference>
<feature type="repeat" description="WD" evidence="3">
    <location>
        <begin position="194"/>
        <end position="216"/>
    </location>
</feature>
<dbReference type="CDD" id="cd00200">
    <property type="entry name" value="WD40"/>
    <property type="match status" value="1"/>
</dbReference>
<reference evidence="5 6" key="1">
    <citation type="submission" date="2023-05" db="EMBL/GenBank/DDBJ databases">
        <title>A 100% complete, gapless, phased diploid assembly of the Scenedesmus obliquus UTEX 3031 genome.</title>
        <authorList>
            <person name="Biondi T.C."/>
            <person name="Hanschen E.R."/>
            <person name="Kwon T."/>
            <person name="Eng W."/>
            <person name="Kruse C.P.S."/>
            <person name="Koehler S.I."/>
            <person name="Kunde Y."/>
            <person name="Gleasner C.D."/>
            <person name="You Mak K.T."/>
            <person name="Polle J."/>
            <person name="Hovde B.T."/>
            <person name="Starkenburg S.R."/>
        </authorList>
    </citation>
    <scope>NUCLEOTIDE SEQUENCE [LARGE SCALE GENOMIC DNA]</scope>
    <source>
        <strain evidence="5 6">DOE0152z</strain>
    </source>
</reference>
<dbReference type="InterPro" id="IPR059122">
    <property type="entry name" value="Beta-prop_WDR5-like"/>
</dbReference>
<dbReference type="PRINTS" id="PR00320">
    <property type="entry name" value="GPROTEINBRPT"/>
</dbReference>
<feature type="domain" description="WDR5-like beta-propeller" evidence="4">
    <location>
        <begin position="2"/>
        <end position="260"/>
    </location>
</feature>
<dbReference type="InterPro" id="IPR020472">
    <property type="entry name" value="WD40_PAC1"/>
</dbReference>
<dbReference type="Gene3D" id="2.130.10.10">
    <property type="entry name" value="YVTN repeat-like/Quinoprotein amine dehydrogenase"/>
    <property type="match status" value="1"/>
</dbReference>
<dbReference type="SMART" id="SM00320">
    <property type="entry name" value="WD40"/>
    <property type="match status" value="6"/>
</dbReference>
<gene>
    <name evidence="5" type="ORF">OEZ85_008774</name>
</gene>
<dbReference type="InterPro" id="IPR015943">
    <property type="entry name" value="WD40/YVTN_repeat-like_dom_sf"/>
</dbReference>
<sequence length="266" mass="28610">MEHEGGINDVAWNPQGNYLATASDDLTARIWDAETGKCLVTLAGHTNYVFCCSFNPVGHILATGSFDETIRFWDVRSGRCLRELPAHSDPVSSMDFTFDGTVLASCSFDGLVRLWETHNGHCLKTLAIDSGASPLSHVCFSPNGQYMLQASLASKLQLVNFESGKVAKTYSGHKNSKYCSMATFVTTLGPRPCIAAGSEDGSIHFWDVNSRKLVQQLPGRSSSEEPGDGHCAAVLCIAAHPSRLVVASAGHDPDCTVKIWAAEASK</sequence>
<evidence type="ECO:0000256" key="3">
    <source>
        <dbReference type="PROSITE-ProRule" id="PRU00221"/>
    </source>
</evidence>
<protein>
    <recommendedName>
        <fullName evidence="4">WDR5-like beta-propeller domain-containing protein</fullName>
    </recommendedName>
</protein>
<feature type="repeat" description="WD" evidence="3">
    <location>
        <begin position="84"/>
        <end position="125"/>
    </location>
</feature>
<dbReference type="EMBL" id="CP126208">
    <property type="protein sequence ID" value="WIA09368.1"/>
    <property type="molecule type" value="Genomic_DNA"/>
</dbReference>
<dbReference type="PROSITE" id="PS00678">
    <property type="entry name" value="WD_REPEATS_1"/>
    <property type="match status" value="3"/>
</dbReference>
<evidence type="ECO:0000313" key="5">
    <source>
        <dbReference type="EMBL" id="WIA09368.1"/>
    </source>
</evidence>
<evidence type="ECO:0000256" key="2">
    <source>
        <dbReference type="ARBA" id="ARBA00022737"/>
    </source>
</evidence>
<keyword evidence="6" id="KW-1185">Reference proteome</keyword>
<dbReference type="InterPro" id="IPR019775">
    <property type="entry name" value="WD40_repeat_CS"/>
</dbReference>
<dbReference type="PANTHER" id="PTHR22847:SF637">
    <property type="entry name" value="WD REPEAT DOMAIN 5B"/>
    <property type="match status" value="1"/>
</dbReference>
<evidence type="ECO:0000313" key="6">
    <source>
        <dbReference type="Proteomes" id="UP001244341"/>
    </source>
</evidence>
<name>A0ABY8TLV4_TETOB</name>
<keyword evidence="1 3" id="KW-0853">WD repeat</keyword>
<dbReference type="InterPro" id="IPR001680">
    <property type="entry name" value="WD40_rpt"/>
</dbReference>
<keyword evidence="2" id="KW-0677">Repeat</keyword>
<proteinExistence type="predicted"/>
<feature type="repeat" description="WD" evidence="3">
    <location>
        <begin position="42"/>
        <end position="83"/>
    </location>
</feature>
<accession>A0ABY8TLV4</accession>
<dbReference type="Pfam" id="PF25175">
    <property type="entry name" value="Beta-prop_WDR5"/>
    <property type="match status" value="1"/>
</dbReference>
<organism evidence="5 6">
    <name type="scientific">Tetradesmus obliquus</name>
    <name type="common">Green alga</name>
    <name type="synonym">Acutodesmus obliquus</name>
    <dbReference type="NCBI Taxonomy" id="3088"/>
    <lineage>
        <taxon>Eukaryota</taxon>
        <taxon>Viridiplantae</taxon>
        <taxon>Chlorophyta</taxon>
        <taxon>core chlorophytes</taxon>
        <taxon>Chlorophyceae</taxon>
        <taxon>CS clade</taxon>
        <taxon>Sphaeropleales</taxon>
        <taxon>Scenedesmaceae</taxon>
        <taxon>Tetradesmus</taxon>
    </lineage>
</organism>
<evidence type="ECO:0000259" key="4">
    <source>
        <dbReference type="Pfam" id="PF25175"/>
    </source>
</evidence>
<dbReference type="Proteomes" id="UP001244341">
    <property type="component" value="Chromosome 1b"/>
</dbReference>
<dbReference type="PANTHER" id="PTHR22847">
    <property type="entry name" value="WD40 REPEAT PROTEIN"/>
    <property type="match status" value="1"/>
</dbReference>